<dbReference type="EMBL" id="OOIN01000027">
    <property type="protein sequence ID" value="SPO29278.1"/>
    <property type="molecule type" value="Genomic_DNA"/>
</dbReference>
<evidence type="ECO:0000313" key="2">
    <source>
        <dbReference type="EMBL" id="SPO29278.1"/>
    </source>
</evidence>
<keyword evidence="1" id="KW-0732">Signal</keyword>
<reference evidence="2 3" key="1">
    <citation type="submission" date="2018-03" db="EMBL/GenBank/DDBJ databases">
        <authorList>
            <person name="Guldener U."/>
        </authorList>
    </citation>
    <scope>NUCLEOTIDE SEQUENCE [LARGE SCALE GENOMIC DNA]</scope>
    <source>
        <strain evidence="2 3">NBRC100155</strain>
    </source>
</reference>
<dbReference type="Proteomes" id="UP000324022">
    <property type="component" value="Unassembled WGS sequence"/>
</dbReference>
<proteinExistence type="predicted"/>
<gene>
    <name evidence="2" type="ORF">UTRI_06227</name>
</gene>
<evidence type="ECO:0000313" key="3">
    <source>
        <dbReference type="Proteomes" id="UP000324022"/>
    </source>
</evidence>
<feature type="signal peptide" evidence="1">
    <location>
        <begin position="1"/>
        <end position="27"/>
    </location>
</feature>
<feature type="chain" id="PRO_5023061752" evidence="1">
    <location>
        <begin position="28"/>
        <end position="196"/>
    </location>
</feature>
<dbReference type="OrthoDB" id="10355270at2759"/>
<evidence type="ECO:0000256" key="1">
    <source>
        <dbReference type="SAM" id="SignalP"/>
    </source>
</evidence>
<name>A0A5C3EFL0_9BASI</name>
<protein>
    <submittedName>
        <fullName evidence="2">Uncharacterized protein</fullName>
    </submittedName>
</protein>
<organism evidence="2 3">
    <name type="scientific">Ustilago trichophora</name>
    <dbReference type="NCBI Taxonomy" id="86804"/>
    <lineage>
        <taxon>Eukaryota</taxon>
        <taxon>Fungi</taxon>
        <taxon>Dikarya</taxon>
        <taxon>Basidiomycota</taxon>
        <taxon>Ustilaginomycotina</taxon>
        <taxon>Ustilaginomycetes</taxon>
        <taxon>Ustilaginales</taxon>
        <taxon>Ustilaginaceae</taxon>
        <taxon>Ustilago</taxon>
    </lineage>
</organism>
<sequence>MLHTRTLLKSMCSCILITLLIKSITHATPVAHVTNVVLPEAHPYFVPNPALDKHADTVHRRLKSLGDLALVYPLGIEDHEQQVASQHVRTWLEGQVHVQNLLHLGSRRNSHTYAFLLPETPEAQRLVGGGMDPASARMGVFTVHLDRGNRAHDGIYVNGFLGLERVQDRNALEHRMLASPKTHDLESLLIGRIHGF</sequence>
<dbReference type="AlphaFoldDB" id="A0A5C3EFL0"/>
<accession>A0A5C3EFL0</accession>
<keyword evidence="3" id="KW-1185">Reference proteome</keyword>